<evidence type="ECO:0000313" key="1">
    <source>
        <dbReference type="EMBL" id="KJA29869.1"/>
    </source>
</evidence>
<dbReference type="AlphaFoldDB" id="A0A0D2PGC4"/>
<protein>
    <recommendedName>
        <fullName evidence="3">RNI-like protein</fullName>
    </recommendedName>
</protein>
<keyword evidence="2" id="KW-1185">Reference proteome</keyword>
<dbReference type="GO" id="GO:0031146">
    <property type="term" value="P:SCF-dependent proteasomal ubiquitin-dependent protein catabolic process"/>
    <property type="evidence" value="ECO:0007669"/>
    <property type="project" value="TreeGrafter"/>
</dbReference>
<proteinExistence type="predicted"/>
<dbReference type="OrthoDB" id="10257471at2759"/>
<sequence length="455" mass="50600">MLLDTKSASSTSFHEDMMKISDRLPSEDEYRRVRHLLLHRPQEPAITDDALARVLGASPHLETVVFTGVPDVSDRTMAVLAENAVDLLGLDISGCAQVTDTGILEVTNKSLPLQWLQLNGVVGLTDASISAVAKTCSRLIELEACDLPLLTPVSVRDIWSFSRQLRTIRLANNPLLSDKAFPSPFKHDPYSGAATNEKPLPPRPTTWLELLPPLILRHSADNLRVIDLSQCKITDNAVQGIVRHAPRIQTFILSGCSLLTDKALDSISELKDHLDVLMLAHVSNITDRGVVNLARACTNLRCVDVAFCRNLTDMSVFELAGLPGLQRLSLVRVHKLTDIGLYSLAEHATELERLHLSYCDSLSLDAAHLMLRKLTRLQHLTATGVPAFRRKGVQRFSEPMPGNCDPDQQAAFCVFNGDNVGRLRQFLDKEDKRRRDAEAQNVPFVMRDDDRLDLY</sequence>
<organism evidence="1 2">
    <name type="scientific">Hypholoma sublateritium (strain FD-334 SS-4)</name>
    <dbReference type="NCBI Taxonomy" id="945553"/>
    <lineage>
        <taxon>Eukaryota</taxon>
        <taxon>Fungi</taxon>
        <taxon>Dikarya</taxon>
        <taxon>Basidiomycota</taxon>
        <taxon>Agaricomycotina</taxon>
        <taxon>Agaricomycetes</taxon>
        <taxon>Agaricomycetidae</taxon>
        <taxon>Agaricales</taxon>
        <taxon>Agaricineae</taxon>
        <taxon>Strophariaceae</taxon>
        <taxon>Hypholoma</taxon>
    </lineage>
</organism>
<dbReference type="GO" id="GO:0019005">
    <property type="term" value="C:SCF ubiquitin ligase complex"/>
    <property type="evidence" value="ECO:0007669"/>
    <property type="project" value="TreeGrafter"/>
</dbReference>
<dbReference type="SUPFAM" id="SSF52047">
    <property type="entry name" value="RNI-like"/>
    <property type="match status" value="1"/>
</dbReference>
<dbReference type="SMART" id="SM00367">
    <property type="entry name" value="LRR_CC"/>
    <property type="match status" value="9"/>
</dbReference>
<evidence type="ECO:0008006" key="3">
    <source>
        <dbReference type="Google" id="ProtNLM"/>
    </source>
</evidence>
<reference evidence="2" key="1">
    <citation type="submission" date="2014-04" db="EMBL/GenBank/DDBJ databases">
        <title>Evolutionary Origins and Diversification of the Mycorrhizal Mutualists.</title>
        <authorList>
            <consortium name="DOE Joint Genome Institute"/>
            <consortium name="Mycorrhizal Genomics Consortium"/>
            <person name="Kohler A."/>
            <person name="Kuo A."/>
            <person name="Nagy L.G."/>
            <person name="Floudas D."/>
            <person name="Copeland A."/>
            <person name="Barry K.W."/>
            <person name="Cichocki N."/>
            <person name="Veneault-Fourrey C."/>
            <person name="LaButti K."/>
            <person name="Lindquist E.A."/>
            <person name="Lipzen A."/>
            <person name="Lundell T."/>
            <person name="Morin E."/>
            <person name="Murat C."/>
            <person name="Riley R."/>
            <person name="Ohm R."/>
            <person name="Sun H."/>
            <person name="Tunlid A."/>
            <person name="Henrissat B."/>
            <person name="Grigoriev I.V."/>
            <person name="Hibbett D.S."/>
            <person name="Martin F."/>
        </authorList>
    </citation>
    <scope>NUCLEOTIDE SEQUENCE [LARGE SCALE GENOMIC DNA]</scope>
    <source>
        <strain evidence="2">FD-334 SS-4</strain>
    </source>
</reference>
<gene>
    <name evidence="1" type="ORF">HYPSUDRAFT_126680</name>
</gene>
<dbReference type="STRING" id="945553.A0A0D2PGC4"/>
<dbReference type="Proteomes" id="UP000054270">
    <property type="component" value="Unassembled WGS sequence"/>
</dbReference>
<dbReference type="PANTHER" id="PTHR13318">
    <property type="entry name" value="PARTNER OF PAIRED, ISOFORM B-RELATED"/>
    <property type="match status" value="1"/>
</dbReference>
<dbReference type="Pfam" id="PF13516">
    <property type="entry name" value="LRR_6"/>
    <property type="match status" value="1"/>
</dbReference>
<dbReference type="EMBL" id="KN817518">
    <property type="protein sequence ID" value="KJA29869.1"/>
    <property type="molecule type" value="Genomic_DNA"/>
</dbReference>
<dbReference type="InterPro" id="IPR001611">
    <property type="entry name" value="Leu-rich_rpt"/>
</dbReference>
<dbReference type="OMA" id="DQALVHI"/>
<name>A0A0D2PGC4_HYPSF</name>
<dbReference type="InterPro" id="IPR006553">
    <property type="entry name" value="Leu-rich_rpt_Cys-con_subtyp"/>
</dbReference>
<dbReference type="InterPro" id="IPR032675">
    <property type="entry name" value="LRR_dom_sf"/>
</dbReference>
<dbReference type="Gene3D" id="3.80.10.10">
    <property type="entry name" value="Ribonuclease Inhibitor"/>
    <property type="match status" value="2"/>
</dbReference>
<accession>A0A0D2PGC4</accession>
<evidence type="ECO:0000313" key="2">
    <source>
        <dbReference type="Proteomes" id="UP000054270"/>
    </source>
</evidence>